<dbReference type="Proteomes" id="UP000193380">
    <property type="component" value="Unassembled WGS sequence"/>
</dbReference>
<dbReference type="GO" id="GO:0015293">
    <property type="term" value="F:symporter activity"/>
    <property type="evidence" value="ECO:0007669"/>
    <property type="project" value="UniProtKB-KW"/>
</dbReference>
<comment type="catalytic activity">
    <reaction evidence="10">
        <text>3-methyl-2-oxobutanoate(out) + H(+)(out) = 3-methyl-2-oxobutanoate(in) + H(+)(in)</text>
        <dbReference type="Rhea" id="RHEA:71783"/>
        <dbReference type="ChEBI" id="CHEBI:11851"/>
        <dbReference type="ChEBI" id="CHEBI:15378"/>
    </reaction>
</comment>
<feature type="transmembrane region" description="Helical" evidence="12">
    <location>
        <begin position="58"/>
        <end position="80"/>
    </location>
</feature>
<dbReference type="GO" id="GO:0016323">
    <property type="term" value="C:basolateral plasma membrane"/>
    <property type="evidence" value="ECO:0007669"/>
    <property type="project" value="UniProtKB-SubCell"/>
</dbReference>
<dbReference type="PANTHER" id="PTHR11360:SF92">
    <property type="entry name" value="MAJOR FACILITATOR SUPERFAMILY (MFS) PROFILE DOMAIN-CONTAINING PROTEIN"/>
    <property type="match status" value="1"/>
</dbReference>
<reference evidence="13" key="2">
    <citation type="submission" date="2014-03" db="EMBL/GenBank/DDBJ databases">
        <authorList>
            <person name="Genoscope - CEA"/>
        </authorList>
    </citation>
    <scope>NUCLEOTIDE SEQUENCE</scope>
</reference>
<evidence type="ECO:0000256" key="6">
    <source>
        <dbReference type="ARBA" id="ARBA00022847"/>
    </source>
</evidence>
<proteinExistence type="inferred from homology"/>
<dbReference type="Gene3D" id="1.20.1250.20">
    <property type="entry name" value="MFS general substrate transporter like domains"/>
    <property type="match status" value="1"/>
</dbReference>
<dbReference type="STRING" id="8022.A0A060X8A0"/>
<reference evidence="13" key="1">
    <citation type="journal article" date="2014" name="Nat. Commun.">
        <title>The rainbow trout genome provides novel insights into evolution after whole-genome duplication in vertebrates.</title>
        <authorList>
            <person name="Berthelot C."/>
            <person name="Brunet F."/>
            <person name="Chalopin D."/>
            <person name="Juanchich A."/>
            <person name="Bernard M."/>
            <person name="Noel B."/>
            <person name="Bento P."/>
            <person name="Da Silva C."/>
            <person name="Labadie K."/>
            <person name="Alberti A."/>
            <person name="Aury J.M."/>
            <person name="Louis A."/>
            <person name="Dehais P."/>
            <person name="Bardou P."/>
            <person name="Montfort J."/>
            <person name="Klopp C."/>
            <person name="Cabau C."/>
            <person name="Gaspin C."/>
            <person name="Thorgaard G.H."/>
            <person name="Boussaha M."/>
            <person name="Quillet E."/>
            <person name="Guyomard R."/>
            <person name="Galiana D."/>
            <person name="Bobe J."/>
            <person name="Volff J.N."/>
            <person name="Genet C."/>
            <person name="Wincker P."/>
            <person name="Jaillon O."/>
            <person name="Roest Crollius H."/>
            <person name="Guiguen Y."/>
        </authorList>
    </citation>
    <scope>NUCLEOTIDE SEQUENCE [LARGE SCALE GENOMIC DNA]</scope>
</reference>
<evidence type="ECO:0000313" key="13">
    <source>
        <dbReference type="EMBL" id="CDQ75838.1"/>
    </source>
</evidence>
<evidence type="ECO:0000256" key="3">
    <source>
        <dbReference type="ARBA" id="ARBA00022448"/>
    </source>
</evidence>
<organism evidence="13 14">
    <name type="scientific">Oncorhynchus mykiss</name>
    <name type="common">Rainbow trout</name>
    <name type="synonym">Salmo gairdneri</name>
    <dbReference type="NCBI Taxonomy" id="8022"/>
    <lineage>
        <taxon>Eukaryota</taxon>
        <taxon>Metazoa</taxon>
        <taxon>Chordata</taxon>
        <taxon>Craniata</taxon>
        <taxon>Vertebrata</taxon>
        <taxon>Euteleostomi</taxon>
        <taxon>Actinopterygii</taxon>
        <taxon>Neopterygii</taxon>
        <taxon>Teleostei</taxon>
        <taxon>Protacanthopterygii</taxon>
        <taxon>Salmoniformes</taxon>
        <taxon>Salmonidae</taxon>
        <taxon>Salmoninae</taxon>
        <taxon>Oncorhynchus</taxon>
    </lineage>
</organism>
<keyword evidence="4" id="KW-1003">Cell membrane</keyword>
<evidence type="ECO:0000256" key="9">
    <source>
        <dbReference type="ARBA" id="ARBA00034216"/>
    </source>
</evidence>
<evidence type="ECO:0000256" key="1">
    <source>
        <dbReference type="ARBA" id="ARBA00004554"/>
    </source>
</evidence>
<evidence type="ECO:0000256" key="2">
    <source>
        <dbReference type="ARBA" id="ARBA00006727"/>
    </source>
</evidence>
<feature type="transmembrane region" description="Helical" evidence="12">
    <location>
        <begin position="303"/>
        <end position="324"/>
    </location>
</feature>
<comment type="similarity">
    <text evidence="2">Belongs to the major facilitator superfamily. Monocarboxylate porter (TC 2.A.1.13) family.</text>
</comment>
<dbReference type="InterPro" id="IPR050327">
    <property type="entry name" value="Proton-linked_MCT"/>
</dbReference>
<feature type="transmembrane region" description="Helical" evidence="12">
    <location>
        <begin position="395"/>
        <end position="417"/>
    </location>
</feature>
<dbReference type="FunFam" id="1.20.1250.20:FF:000030">
    <property type="entry name" value="monocarboxylate transporter 1 isoform X1"/>
    <property type="match status" value="1"/>
</dbReference>
<dbReference type="PaxDb" id="8022-A0A060X8A0"/>
<keyword evidence="3" id="KW-0813">Transport</keyword>
<accession>A0A060X8A0</accession>
<dbReference type="InterPro" id="IPR011701">
    <property type="entry name" value="MFS"/>
</dbReference>
<dbReference type="Pfam" id="PF07690">
    <property type="entry name" value="MFS_1"/>
    <property type="match status" value="1"/>
</dbReference>
<feature type="transmembrane region" description="Helical" evidence="12">
    <location>
        <begin position="142"/>
        <end position="161"/>
    </location>
</feature>
<gene>
    <name evidence="13" type="ORF">GSONMT00022213001</name>
</gene>
<evidence type="ECO:0000256" key="11">
    <source>
        <dbReference type="SAM" id="MobiDB-lite"/>
    </source>
</evidence>
<feature type="transmembrane region" description="Helical" evidence="12">
    <location>
        <begin position="267"/>
        <end position="283"/>
    </location>
</feature>
<protein>
    <recommendedName>
        <fullName evidence="15">Major facilitator superfamily (MFS) profile domain-containing protein</fullName>
    </recommendedName>
</protein>
<dbReference type="GO" id="GO:0008028">
    <property type="term" value="F:monocarboxylic acid transmembrane transporter activity"/>
    <property type="evidence" value="ECO:0007669"/>
    <property type="project" value="TreeGrafter"/>
</dbReference>
<feature type="transmembrane region" description="Helical" evidence="12">
    <location>
        <begin position="86"/>
        <end position="108"/>
    </location>
</feature>
<evidence type="ECO:0000256" key="8">
    <source>
        <dbReference type="ARBA" id="ARBA00023136"/>
    </source>
</evidence>
<feature type="transmembrane region" description="Helical" evidence="12">
    <location>
        <begin position="364"/>
        <end position="383"/>
    </location>
</feature>
<feature type="compositionally biased region" description="Basic and acidic residues" evidence="11">
    <location>
        <begin position="447"/>
        <end position="460"/>
    </location>
</feature>
<feature type="transmembrane region" description="Helical" evidence="12">
    <location>
        <begin position="330"/>
        <end position="352"/>
    </location>
</feature>
<evidence type="ECO:0000256" key="12">
    <source>
        <dbReference type="SAM" id="Phobius"/>
    </source>
</evidence>
<feature type="region of interest" description="Disordered" evidence="11">
    <location>
        <begin position="430"/>
        <end position="468"/>
    </location>
</feature>
<keyword evidence="5 12" id="KW-0812">Transmembrane</keyword>
<dbReference type="InterPro" id="IPR036259">
    <property type="entry name" value="MFS_trans_sf"/>
</dbReference>
<dbReference type="SUPFAM" id="SSF103473">
    <property type="entry name" value="MFS general substrate transporter"/>
    <property type="match status" value="1"/>
</dbReference>
<dbReference type="AlphaFoldDB" id="A0A060X8A0"/>
<evidence type="ECO:0000256" key="4">
    <source>
        <dbReference type="ARBA" id="ARBA00022475"/>
    </source>
</evidence>
<feature type="transmembrane region" description="Helical" evidence="12">
    <location>
        <begin position="234"/>
        <end position="255"/>
    </location>
</feature>
<keyword evidence="8 12" id="KW-0472">Membrane</keyword>
<evidence type="ECO:0008006" key="15">
    <source>
        <dbReference type="Google" id="ProtNLM"/>
    </source>
</evidence>
<comment type="catalytic activity">
    <reaction evidence="9">
        <text>4-methyl-2-oxopentanoate(out) + H(+)(out) = 4-methyl-2-oxopentanoate(in) + H(+)(in)</text>
        <dbReference type="Rhea" id="RHEA:71779"/>
        <dbReference type="ChEBI" id="CHEBI:15378"/>
        <dbReference type="ChEBI" id="CHEBI:17865"/>
    </reaction>
</comment>
<comment type="subcellular location">
    <subcellularLocation>
        <location evidence="1">Basolateral cell membrane</location>
        <topology evidence="1">Multi-pass membrane protein</topology>
    </subcellularLocation>
</comment>
<evidence type="ECO:0000256" key="10">
    <source>
        <dbReference type="ARBA" id="ARBA00034218"/>
    </source>
</evidence>
<evidence type="ECO:0000256" key="7">
    <source>
        <dbReference type="ARBA" id="ARBA00022989"/>
    </source>
</evidence>
<dbReference type="PANTHER" id="PTHR11360">
    <property type="entry name" value="MONOCARBOXYLATE TRANSPORTER"/>
    <property type="match status" value="1"/>
</dbReference>
<sequence>MSPAATTNLGYTPPDGGWGWAVVFGAFISIGFSYAFPKSLTIYFKEIQMYFSVSYSEIAWVSSIMLAAMYAGGPVSSILVNRYGCRTVVIIGGLMVGASMVAASFWHYDYTSVFISWSHWRFWPLFQPTAFPYNHRKVKRPIANGLAMAGSPVFLSTLAPLNQFLFDNFGWRGAFMILGAIVMNCCVAGALMRPVNMKTVQKHPAGDLLTETEQKIGGCADKLMDLSLFKHRGFIIYLIGNVVMFFGFFAPVVFLPSYAKGIGIDNYQAAFLLSIFAFVDMFARPGTGLIANTKWIRPRIQYFFSFSVAYNGVCHLLCPFLAVYLGYAGLVVYAVFFGVAFGMVCALLFEVLMDLVGAQRFSSAVGLVTILECGPVLLGPPISGFLVDVFDDHKYMYWACGAMMLAPGIFLFIMNYFNYKQLDQEERERQSGAIGMQSVKQSVAEEAEARKKEMKMTKDEEMAEGTGD</sequence>
<name>A0A060X8A0_ONCMY</name>
<feature type="transmembrane region" description="Helical" evidence="12">
    <location>
        <begin position="173"/>
        <end position="192"/>
    </location>
</feature>
<keyword evidence="6" id="KW-0769">Symport</keyword>
<evidence type="ECO:0000313" key="14">
    <source>
        <dbReference type="Proteomes" id="UP000193380"/>
    </source>
</evidence>
<dbReference type="EMBL" id="FR905086">
    <property type="protein sequence ID" value="CDQ75838.1"/>
    <property type="molecule type" value="Genomic_DNA"/>
</dbReference>
<keyword evidence="7 12" id="KW-1133">Transmembrane helix</keyword>
<evidence type="ECO:0000256" key="5">
    <source>
        <dbReference type="ARBA" id="ARBA00022692"/>
    </source>
</evidence>
<feature type="transmembrane region" description="Helical" evidence="12">
    <location>
        <begin position="18"/>
        <end position="37"/>
    </location>
</feature>